<dbReference type="EMBL" id="CP071706">
    <property type="protein sequence ID" value="KDO01691.1"/>
    <property type="molecule type" value="Genomic_DNA"/>
</dbReference>
<reference evidence="2 3" key="2">
    <citation type="journal article" date="2016" name="Front. Microbiol.">
        <title>When Genome-Based Approach Meets the 'Old but Good': Revealing Genes Involved in the Antibacterial Activity of Pseudomonas sp. P482 against Soft Rot Pathogens.</title>
        <authorList>
            <person name="Krzyzanowska D.M."/>
            <person name="Ossowicki A."/>
            <person name="Rajewska M."/>
            <person name="Maciag T."/>
            <person name="Jablonska M."/>
            <person name="Obuchowski M."/>
            <person name="Heeb S."/>
            <person name="Jafra S."/>
        </authorList>
    </citation>
    <scope>NUCLEOTIDE SEQUENCE [LARGE SCALE GENOMIC DNA]</scope>
    <source>
        <strain evidence="2 3">P482</strain>
    </source>
</reference>
<keyword evidence="3" id="KW-1185">Reference proteome</keyword>
<dbReference type="AlphaFoldDB" id="A0AAP0XBR0"/>
<evidence type="ECO:0000313" key="2">
    <source>
        <dbReference type="EMBL" id="KDO01691.1"/>
    </source>
</evidence>
<dbReference type="KEGG" id="pdw:BV82_0650"/>
<evidence type="ECO:0000313" key="3">
    <source>
        <dbReference type="Proteomes" id="UP000027121"/>
    </source>
</evidence>
<reference evidence="2 3" key="1">
    <citation type="journal article" date="2014" name="Genome Announc.">
        <title>Genome Sequence of Pseudomonas sp. Strain P482, a Tomato Rhizosphere Isolate with Broad-Spectrum Antimicrobial Activity.</title>
        <authorList>
            <person name="Krzyzanowska D.M."/>
            <person name="Ossowicki A."/>
            <person name="Jafra S."/>
        </authorList>
    </citation>
    <scope>NUCLEOTIDE SEQUENCE [LARGE SCALE GENOMIC DNA]</scope>
    <source>
        <strain evidence="2 3">P482</strain>
    </source>
</reference>
<evidence type="ECO:0000256" key="1">
    <source>
        <dbReference type="SAM" id="Phobius"/>
    </source>
</evidence>
<organism evidence="2 3">
    <name type="scientific">Pseudomonas donghuensis</name>
    <dbReference type="NCBI Taxonomy" id="1163398"/>
    <lineage>
        <taxon>Bacteria</taxon>
        <taxon>Pseudomonadati</taxon>
        <taxon>Pseudomonadota</taxon>
        <taxon>Gammaproteobacteria</taxon>
        <taxon>Pseudomonadales</taxon>
        <taxon>Pseudomonadaceae</taxon>
        <taxon>Pseudomonas</taxon>
    </lineage>
</organism>
<gene>
    <name evidence="2" type="ORF">BV82_0650</name>
</gene>
<sequence>MTISWTWTAKDKAEAVPSIGDQYISMDGNVLCLRNPMPADSAFMAKMFSATIVITLLLWVWMFCAVINDTPSAEVWVLFIPLLMPLGVSLFLFYRIHLISSQSNFYFNRHTQKIYYLKGKTLLVGDWGNVNAGIIGRTEFSGRSFSSTTSLILNAFDSHQDSLQARQNAKSWAPTYSICIDSNEPSDPRPIFVAQVWEYIRQFMAHGPDTLPVPEEPHWWSVPHNAICLTPRQALCHYVPWRTGEPGEEQGKKWWLMPLWLVFFPYNVFVALCWWMTCRLLRVRPAAVPQQAFEGEPGTAAAMDLTARTLGP</sequence>
<dbReference type="Proteomes" id="UP000027121">
    <property type="component" value="Chromosome"/>
</dbReference>
<feature type="transmembrane region" description="Helical" evidence="1">
    <location>
        <begin position="43"/>
        <end position="63"/>
    </location>
</feature>
<protein>
    <submittedName>
        <fullName evidence="2">Uncharacterized protein</fullName>
    </submittedName>
</protein>
<proteinExistence type="predicted"/>
<dbReference type="GeneID" id="98282039"/>
<feature type="transmembrane region" description="Helical" evidence="1">
    <location>
        <begin position="259"/>
        <end position="277"/>
    </location>
</feature>
<keyword evidence="1" id="KW-0472">Membrane</keyword>
<feature type="transmembrane region" description="Helical" evidence="1">
    <location>
        <begin position="75"/>
        <end position="94"/>
    </location>
</feature>
<name>A0AAP0XBR0_9PSED</name>
<keyword evidence="1" id="KW-0812">Transmembrane</keyword>
<accession>A0AAP0XBR0</accession>
<keyword evidence="1" id="KW-1133">Transmembrane helix</keyword>
<dbReference type="RefSeq" id="WP_036994163.1">
    <property type="nucleotide sequence ID" value="NZ_CP071706.1"/>
</dbReference>